<sequence>MIIILNDILDIIKKSTKKFKIVIFPEAWNIEDLIEDNILFYPNYDIFPFESIDVSNKIKAYRIKTLYNLLNKNNDAIIFTTFHSLSRYTIPPNLFKNEILSFKINENLNINPLISGYKKTWNVYEYGEFSQKGFVKDIFIPIYDFPIRIELFDDEITRINFFDPYSQKSIKSINNFIFVPGSEFMYKYENIYNKNLETFLINHKYKNVSFDIETFETLPAVLYEKKNTLLDYIDINNLEIFIINEKENIKSYYEREKENLEFIFSDIKKDLYKEFSGQNIEKILKLKYKNLEVDKHNLLVKKVTSKEKSNELPILEWEDLKIDDLIVHEDYGIGIYKGLEKIKTYSGEKELIKIEYENNAKVFLPIERIDKITKYVGDKDLVKIDKIGSSSWQKRKKKIEDNIRNKIRELIKLYALREHTTGISLSGDEEIEEKFKKTFDYIETIDQEKAIEEVLNDLSSTKPMDRLIAGDAGFGKTEVALRAVVRTVSSGYQAAILVPTTILAQQYYDNVKDRFEEVGITVELIDRFKTQKEKNIIIDKINSGKLDVIIGTHALLNKNIKFKKLGLLVVDEEQRFGVFQKEKLKELSHGINVLTMSATPIPRTLYFSITGLRDLSVLSTPPYGRIPVETFVFKYSDNIIRTAILREKSRGGQVLYIHNRINDLEEIEEKVRKIVPEVNTVAVHGKMPKKYLSKIIKMFYNGDIDVLISTTIIENGIDIPNANTLIIDDSERYGISQLYQLRGRVGRSNKRAFAYFLYKTKLKTETIKKLEAIKNISGPGSGLKLALQDLEIRGFGDLLGIEQKGHINNVGLHMYKEILNRTIAEYYSKQLEMKEVKEKINLDIKGIKMPIIIPEKYIENPIERMRIYRTIANENNIENIENIKKDIEDRFGKIPEEVNNLLEYTKLRIIAYKKGAKNIEIYDKSLIIEYRNHLDIDIKILKKHSKKFNHFPDEKKIVIYSINPEKTLFKIFK</sequence>
<dbReference type="SMART" id="SM01058">
    <property type="entry name" value="CarD_TRCF"/>
    <property type="match status" value="1"/>
</dbReference>
<dbReference type="Proteomes" id="UP001232493">
    <property type="component" value="Chromosome"/>
</dbReference>
<dbReference type="InterPro" id="IPR003711">
    <property type="entry name" value="CarD-like/TRCF_RID"/>
</dbReference>
<dbReference type="CDD" id="cd17991">
    <property type="entry name" value="DEXHc_TRCF"/>
    <property type="match status" value="1"/>
</dbReference>
<dbReference type="Pfam" id="PF02559">
    <property type="entry name" value="CarD_TRCF_RID"/>
    <property type="match status" value="1"/>
</dbReference>
<keyword evidence="3 9" id="KW-0227">DNA damage</keyword>
<evidence type="ECO:0000256" key="5">
    <source>
        <dbReference type="ARBA" id="ARBA00022806"/>
    </source>
</evidence>
<evidence type="ECO:0000256" key="7">
    <source>
        <dbReference type="ARBA" id="ARBA00023125"/>
    </source>
</evidence>
<dbReference type="Gene3D" id="2.40.10.170">
    <property type="match status" value="1"/>
</dbReference>
<evidence type="ECO:0000259" key="10">
    <source>
        <dbReference type="PROSITE" id="PS51192"/>
    </source>
</evidence>
<evidence type="ECO:0000256" key="1">
    <source>
        <dbReference type="ARBA" id="ARBA00022490"/>
    </source>
</evidence>
<accession>A0ABY8PPI7</accession>
<keyword evidence="1 9" id="KW-0963">Cytoplasm</keyword>
<comment type="similarity">
    <text evidence="9">In the C-terminal section; belongs to the helicase family. RecG subfamily.</text>
</comment>
<feature type="domain" description="Helicase C-terminal" evidence="11">
    <location>
        <begin position="639"/>
        <end position="791"/>
    </location>
</feature>
<dbReference type="EC" id="3.6.4.-" evidence="9"/>
<dbReference type="PANTHER" id="PTHR47964:SF1">
    <property type="entry name" value="ATP-DEPENDENT DNA HELICASE HOMOLOG RECG, CHLOROPLASTIC"/>
    <property type="match status" value="1"/>
</dbReference>
<evidence type="ECO:0000313" key="13">
    <source>
        <dbReference type="Proteomes" id="UP001232493"/>
    </source>
</evidence>
<name>A0ABY8PPI7_9BACT</name>
<reference evidence="12 13" key="1">
    <citation type="submission" date="2021-02" db="EMBL/GenBank/DDBJ databases">
        <title>Characterization of Marinitoga sp. nov. str. BP5-C20A.</title>
        <authorList>
            <person name="Erauso G."/>
            <person name="Postec A."/>
        </authorList>
    </citation>
    <scope>NUCLEOTIDE SEQUENCE [LARGE SCALE GENOMIC DNA]</scope>
    <source>
        <strain evidence="12 13">BP5-C20A</strain>
    </source>
</reference>
<dbReference type="RefSeq" id="WP_280998218.1">
    <property type="nucleotide sequence ID" value="NZ_CP069362.1"/>
</dbReference>
<dbReference type="Gene3D" id="3.30.2060.10">
    <property type="entry name" value="Penicillin-binding protein 1b domain"/>
    <property type="match status" value="1"/>
</dbReference>
<keyword evidence="5 12" id="KW-0347">Helicase</keyword>
<dbReference type="PANTHER" id="PTHR47964">
    <property type="entry name" value="ATP-DEPENDENT DNA HELICASE HOMOLOG RECG, CHLOROPLASTIC"/>
    <property type="match status" value="1"/>
</dbReference>
<dbReference type="SMART" id="SM00490">
    <property type="entry name" value="HELICc"/>
    <property type="match status" value="1"/>
</dbReference>
<dbReference type="InterPro" id="IPR027417">
    <property type="entry name" value="P-loop_NTPase"/>
</dbReference>
<dbReference type="Pfam" id="PF00270">
    <property type="entry name" value="DEAD"/>
    <property type="match status" value="1"/>
</dbReference>
<evidence type="ECO:0000256" key="6">
    <source>
        <dbReference type="ARBA" id="ARBA00022840"/>
    </source>
</evidence>
<keyword evidence="4 9" id="KW-0378">Hydrolase</keyword>
<dbReference type="InterPro" id="IPR004576">
    <property type="entry name" value="Mfd"/>
</dbReference>
<dbReference type="HAMAP" id="MF_00969">
    <property type="entry name" value="TRCF"/>
    <property type="match status" value="1"/>
</dbReference>
<dbReference type="SUPFAM" id="SSF141259">
    <property type="entry name" value="CarD-like"/>
    <property type="match status" value="1"/>
</dbReference>
<protein>
    <recommendedName>
        <fullName evidence="9">Transcription-repair-coupling factor</fullName>
        <shortName evidence="9">TRCF</shortName>
        <ecNumber evidence="9">3.6.4.-</ecNumber>
    </recommendedName>
</protein>
<dbReference type="Gene3D" id="3.40.50.300">
    <property type="entry name" value="P-loop containing nucleotide triphosphate hydrolases"/>
    <property type="match status" value="2"/>
</dbReference>
<comment type="similarity">
    <text evidence="9">In the N-terminal section; belongs to the UvrB family.</text>
</comment>
<evidence type="ECO:0000313" key="12">
    <source>
        <dbReference type="EMBL" id="WGS64509.1"/>
    </source>
</evidence>
<dbReference type="Gene3D" id="3.90.1150.50">
    <property type="entry name" value="Transcription-repair-coupling factor, D7 domain"/>
    <property type="match status" value="1"/>
</dbReference>
<keyword evidence="7 9" id="KW-0238">DNA-binding</keyword>
<evidence type="ECO:0000256" key="4">
    <source>
        <dbReference type="ARBA" id="ARBA00022801"/>
    </source>
</evidence>
<evidence type="ECO:0000256" key="2">
    <source>
        <dbReference type="ARBA" id="ARBA00022741"/>
    </source>
</evidence>
<gene>
    <name evidence="9" type="primary">mfd</name>
    <name evidence="12" type="ORF">JRV97_09050</name>
</gene>
<dbReference type="Pfam" id="PF03461">
    <property type="entry name" value="TRCF"/>
    <property type="match status" value="1"/>
</dbReference>
<dbReference type="InterPro" id="IPR047112">
    <property type="entry name" value="RecG/Mfd"/>
</dbReference>
<dbReference type="SMART" id="SM00487">
    <property type="entry name" value="DEXDc"/>
    <property type="match status" value="1"/>
</dbReference>
<dbReference type="InterPro" id="IPR036101">
    <property type="entry name" value="CarD-like/TRCF_RID_sf"/>
</dbReference>
<dbReference type="InterPro" id="IPR011545">
    <property type="entry name" value="DEAD/DEAH_box_helicase_dom"/>
</dbReference>
<dbReference type="InterPro" id="IPR041471">
    <property type="entry name" value="UvrB_inter"/>
</dbReference>
<comment type="subcellular location">
    <subcellularLocation>
        <location evidence="9">Cytoplasm</location>
    </subcellularLocation>
</comment>
<dbReference type="InterPro" id="IPR001650">
    <property type="entry name" value="Helicase_C-like"/>
</dbReference>
<dbReference type="SUPFAM" id="SSF143517">
    <property type="entry name" value="TRCF domain-like"/>
    <property type="match status" value="1"/>
</dbReference>
<dbReference type="SMART" id="SM00982">
    <property type="entry name" value="TRCF"/>
    <property type="match status" value="1"/>
</dbReference>
<dbReference type="InterPro" id="IPR014001">
    <property type="entry name" value="Helicase_ATP-bd"/>
</dbReference>
<evidence type="ECO:0000256" key="9">
    <source>
        <dbReference type="HAMAP-Rule" id="MF_00969"/>
    </source>
</evidence>
<evidence type="ECO:0000259" key="11">
    <source>
        <dbReference type="PROSITE" id="PS51194"/>
    </source>
</evidence>
<dbReference type="GO" id="GO:0004386">
    <property type="term" value="F:helicase activity"/>
    <property type="evidence" value="ECO:0007669"/>
    <property type="project" value="UniProtKB-KW"/>
</dbReference>
<proteinExistence type="inferred from homology"/>
<comment type="function">
    <text evidence="9">Couples transcription and DNA repair by recognizing RNA polymerase (RNAP) stalled at DNA lesions. Mediates ATP-dependent release of RNAP and its truncated transcript from the DNA, and recruitment of nucleotide excision repair machinery to the damaged site.</text>
</comment>
<dbReference type="InterPro" id="IPR037235">
    <property type="entry name" value="TRCF-like_C_D7"/>
</dbReference>
<dbReference type="PROSITE" id="PS51194">
    <property type="entry name" value="HELICASE_CTER"/>
    <property type="match status" value="1"/>
</dbReference>
<keyword evidence="13" id="KW-1185">Reference proteome</keyword>
<dbReference type="Pfam" id="PF17757">
    <property type="entry name" value="UvrB_inter"/>
    <property type="match status" value="1"/>
</dbReference>
<dbReference type="EMBL" id="CP069362">
    <property type="protein sequence ID" value="WGS64509.1"/>
    <property type="molecule type" value="Genomic_DNA"/>
</dbReference>
<evidence type="ECO:0000256" key="3">
    <source>
        <dbReference type="ARBA" id="ARBA00022763"/>
    </source>
</evidence>
<evidence type="ECO:0000256" key="8">
    <source>
        <dbReference type="ARBA" id="ARBA00023204"/>
    </source>
</evidence>
<keyword evidence="8 9" id="KW-0234">DNA repair</keyword>
<feature type="domain" description="Helicase ATP-binding" evidence="10">
    <location>
        <begin position="457"/>
        <end position="618"/>
    </location>
</feature>
<keyword evidence="6 9" id="KW-0067">ATP-binding</keyword>
<dbReference type="PROSITE" id="PS51192">
    <property type="entry name" value="HELICASE_ATP_BIND_1"/>
    <property type="match status" value="1"/>
</dbReference>
<organism evidence="12 13">
    <name type="scientific">Marinitoga aeolica</name>
    <dbReference type="NCBI Taxonomy" id="2809031"/>
    <lineage>
        <taxon>Bacteria</taxon>
        <taxon>Thermotogati</taxon>
        <taxon>Thermotogota</taxon>
        <taxon>Thermotogae</taxon>
        <taxon>Petrotogales</taxon>
        <taxon>Petrotogaceae</taxon>
        <taxon>Marinitoga</taxon>
    </lineage>
</organism>
<keyword evidence="2 9" id="KW-0547">Nucleotide-binding</keyword>
<dbReference type="Pfam" id="PF00271">
    <property type="entry name" value="Helicase_C"/>
    <property type="match status" value="1"/>
</dbReference>
<dbReference type="SUPFAM" id="SSF52540">
    <property type="entry name" value="P-loop containing nucleoside triphosphate hydrolases"/>
    <property type="match status" value="3"/>
</dbReference>
<dbReference type="InterPro" id="IPR005118">
    <property type="entry name" value="TRCF_C"/>
</dbReference>